<evidence type="ECO:0000313" key="2">
    <source>
        <dbReference type="EMBL" id="WOD43368.1"/>
    </source>
</evidence>
<name>A0AA97HRE5_9FLAO</name>
<dbReference type="EMBL" id="CP136521">
    <property type="protein sequence ID" value="WOD43368.1"/>
    <property type="molecule type" value="Genomic_DNA"/>
</dbReference>
<proteinExistence type="predicted"/>
<dbReference type="Gene3D" id="2.160.20.10">
    <property type="entry name" value="Single-stranded right-handed beta-helix, Pectin lyase-like"/>
    <property type="match status" value="1"/>
</dbReference>
<feature type="domain" description="Right handed beta helix" evidence="1">
    <location>
        <begin position="399"/>
        <end position="527"/>
    </location>
</feature>
<dbReference type="InterPro" id="IPR006626">
    <property type="entry name" value="PbH1"/>
</dbReference>
<dbReference type="InterPro" id="IPR012334">
    <property type="entry name" value="Pectin_lyas_fold"/>
</dbReference>
<dbReference type="SUPFAM" id="SSF51126">
    <property type="entry name" value="Pectin lyase-like"/>
    <property type="match status" value="2"/>
</dbReference>
<dbReference type="Proteomes" id="UP001302486">
    <property type="component" value="Chromosome"/>
</dbReference>
<dbReference type="SMART" id="SM00710">
    <property type="entry name" value="PbH1"/>
    <property type="match status" value="7"/>
</dbReference>
<sequence>MNLPTKPAILIVTLFLFLFTWSCNKEELFIEPSEEVVVEPDDELPEDPDAVDTNLACGFTLNSIDANSTVVINCSLDLEGETITLPENTDVLYEGGEIKNGTLIFSGGTIAGDLLNISLEISGDVSLRNATYGFDPKKWNIVEGKTTKEISLQNRKNINKAIELVNGLGANVFELNKIDAYFNVEANKANRKYSWDRSIRIPSNFHFKMNSETYLRVQPTHFPAYALITTMVTDDAIISGGNLIGDRWEHDYTPINDIAGVNRDEHGYGHLIWVIGSHNTVIDGVNIKDAIGEGIQVHSETIRDPDGSLKPGTRTSENIIIKNCHISECRRNNIAIIDAVGVIIENCEINDTGKGEQAYDANGNKIFSSAGTAPRYGIDLEALRYINDDGTMNEINKIDDVIIRNCSFRGNAAGDIDIYTVTNVLIENNYFDKWVANFAANNAIIRNNTFEARSPDISFAINIQSFVRNNIEFNYNYTITGNKIKGYRDGIKLSGYNQVVKNNIIEDCVTGLQLGMSLSDSEISGNKYISTLDVSYGINPMPNGSINNVIISDEYIEVTNRPLNLRSINNGSALTTNQLTFDNCEFVTSSNNFPLYINNSKNITVKNSKSNTDFEVIDSHNINLTNNSVNQ</sequence>
<dbReference type="Pfam" id="PF13229">
    <property type="entry name" value="Beta_helix"/>
    <property type="match status" value="2"/>
</dbReference>
<reference evidence="3" key="1">
    <citation type="submission" date="2024-06" db="EMBL/GenBank/DDBJ databases">
        <title>Hwangdonia haimaensis gen. nov., sp. nov., a member of the family Flavobacteriaceae isolated from the haima cold seep.</title>
        <authorList>
            <person name="Li J."/>
        </authorList>
    </citation>
    <scope>NUCLEOTIDE SEQUENCE [LARGE SCALE GENOMIC DNA]</scope>
    <source>
        <strain evidence="3">SCSIO 19198</strain>
    </source>
</reference>
<dbReference type="RefSeq" id="WP_316983054.1">
    <property type="nucleotide sequence ID" value="NZ_CP136521.1"/>
</dbReference>
<dbReference type="AlphaFoldDB" id="A0AA97HRE5"/>
<dbReference type="InterPro" id="IPR039448">
    <property type="entry name" value="Beta_helix"/>
</dbReference>
<evidence type="ECO:0000259" key="1">
    <source>
        <dbReference type="Pfam" id="PF13229"/>
    </source>
</evidence>
<keyword evidence="3" id="KW-1185">Reference proteome</keyword>
<accession>A0AA97HRE5</accession>
<organism evidence="2 3">
    <name type="scientific">Hwangdonia lutea</name>
    <dbReference type="NCBI Taxonomy" id="3075823"/>
    <lineage>
        <taxon>Bacteria</taxon>
        <taxon>Pseudomonadati</taxon>
        <taxon>Bacteroidota</taxon>
        <taxon>Flavobacteriia</taxon>
        <taxon>Flavobacteriales</taxon>
        <taxon>Flavobacteriaceae</taxon>
        <taxon>Hwangdonia</taxon>
    </lineage>
</organism>
<evidence type="ECO:0000313" key="3">
    <source>
        <dbReference type="Proteomes" id="UP001302486"/>
    </source>
</evidence>
<dbReference type="InterPro" id="IPR011050">
    <property type="entry name" value="Pectin_lyase_fold/virulence"/>
</dbReference>
<dbReference type="KEGG" id="hws:RNZ46_15365"/>
<feature type="domain" description="Right handed beta helix" evidence="1">
    <location>
        <begin position="268"/>
        <end position="366"/>
    </location>
</feature>
<gene>
    <name evidence="2" type="ORF">RNZ46_15365</name>
</gene>
<protein>
    <submittedName>
        <fullName evidence="2">Right-handed parallel beta-helix repeat-containing protein</fullName>
    </submittedName>
</protein>